<reference evidence="1 2" key="2">
    <citation type="journal article" date="2013" name="PLoS Genet.">
        <title>Comparative genome structure, secondary metabolite, and effector coding capacity across Cochliobolus pathogens.</title>
        <authorList>
            <person name="Condon B.J."/>
            <person name="Leng Y."/>
            <person name="Wu D."/>
            <person name="Bushley K.E."/>
            <person name="Ohm R.A."/>
            <person name="Otillar R."/>
            <person name="Martin J."/>
            <person name="Schackwitz W."/>
            <person name="Grimwood J."/>
            <person name="MohdZainudin N."/>
            <person name="Xue C."/>
            <person name="Wang R."/>
            <person name="Manning V.A."/>
            <person name="Dhillon B."/>
            <person name="Tu Z.J."/>
            <person name="Steffenson B.J."/>
            <person name="Salamov A."/>
            <person name="Sun H."/>
            <person name="Lowry S."/>
            <person name="LaButti K."/>
            <person name="Han J."/>
            <person name="Copeland A."/>
            <person name="Lindquist E."/>
            <person name="Barry K."/>
            <person name="Schmutz J."/>
            <person name="Baker S.E."/>
            <person name="Ciuffetti L.M."/>
            <person name="Grigoriev I.V."/>
            <person name="Zhong S."/>
            <person name="Turgeon B.G."/>
        </authorList>
    </citation>
    <scope>NUCLEOTIDE SEQUENCE [LARGE SCALE GENOMIC DNA]</scope>
    <source>
        <strain evidence="2">28A</strain>
    </source>
</reference>
<proteinExistence type="predicted"/>
<name>R0K5Y6_EXST2</name>
<sequence length="392" mass="45416">MARCPWHYRGFKDFVDAAIARLVSPIWASMLLLTWYCLPVQAYLPQWGARWMSWRCEAVNALLSAPRFLLARLWEYLYTPPCNHHRCQLRRYMSPPPPPQQPWYMYLKRFYRPIGWACSTVWPRARPQQDTDASAFLRLPVELRNMIYLYASGASGYRIHSVDLAAYHPRNGQREDAISYLVIDDPILALHGHYPPTNLLLVCKAIYHEARQQFLSTTSFEVHPLTPSDDTWIFEYYTSLAQYPAYETLGKSIFVSAMQKVYLRINIARFLTTRVRRPCPPHGRLVTISMFEAIGLKKCTQMLTWGSKTLCKALKKSASSLRLVEICWVDDFPHDISPHDLDMRAAILQPLSELVSVDVRIKKLVMIGNGREALLKTLKNSLRAVPGRARRW</sequence>
<dbReference type="OrthoDB" id="3797349at2759"/>
<gene>
    <name evidence="1" type="ORF">SETTUDRAFT_46687</name>
</gene>
<protein>
    <submittedName>
        <fullName evidence="1">Uncharacterized protein</fullName>
    </submittedName>
</protein>
<reference evidence="1 2" key="1">
    <citation type="journal article" date="2012" name="PLoS Pathog.">
        <title>Diverse lifestyles and strategies of plant pathogenesis encoded in the genomes of eighteen Dothideomycetes fungi.</title>
        <authorList>
            <person name="Ohm R.A."/>
            <person name="Feau N."/>
            <person name="Henrissat B."/>
            <person name="Schoch C.L."/>
            <person name="Horwitz B.A."/>
            <person name="Barry K.W."/>
            <person name="Condon B.J."/>
            <person name="Copeland A.C."/>
            <person name="Dhillon B."/>
            <person name="Glaser F."/>
            <person name="Hesse C.N."/>
            <person name="Kosti I."/>
            <person name="LaButti K."/>
            <person name="Lindquist E.A."/>
            <person name="Lucas S."/>
            <person name="Salamov A.A."/>
            <person name="Bradshaw R.E."/>
            <person name="Ciuffetti L."/>
            <person name="Hamelin R.C."/>
            <person name="Kema G.H.J."/>
            <person name="Lawrence C."/>
            <person name="Scott J.A."/>
            <person name="Spatafora J.W."/>
            <person name="Turgeon B.G."/>
            <person name="de Wit P.J.G.M."/>
            <person name="Zhong S."/>
            <person name="Goodwin S.B."/>
            <person name="Grigoriev I.V."/>
        </authorList>
    </citation>
    <scope>NUCLEOTIDE SEQUENCE [LARGE SCALE GENOMIC DNA]</scope>
    <source>
        <strain evidence="2">28A</strain>
    </source>
</reference>
<organism evidence="1 2">
    <name type="scientific">Exserohilum turcicum (strain 28A)</name>
    <name type="common">Northern leaf blight fungus</name>
    <name type="synonym">Setosphaeria turcica</name>
    <dbReference type="NCBI Taxonomy" id="671987"/>
    <lineage>
        <taxon>Eukaryota</taxon>
        <taxon>Fungi</taxon>
        <taxon>Dikarya</taxon>
        <taxon>Ascomycota</taxon>
        <taxon>Pezizomycotina</taxon>
        <taxon>Dothideomycetes</taxon>
        <taxon>Pleosporomycetidae</taxon>
        <taxon>Pleosporales</taxon>
        <taxon>Pleosporineae</taxon>
        <taxon>Pleosporaceae</taxon>
        <taxon>Exserohilum</taxon>
    </lineage>
</organism>
<dbReference type="GeneID" id="19405074"/>
<evidence type="ECO:0000313" key="2">
    <source>
        <dbReference type="Proteomes" id="UP000016935"/>
    </source>
</evidence>
<dbReference type="PANTHER" id="PTHR38790:SF4">
    <property type="entry name" value="2EXR DOMAIN-CONTAINING PROTEIN"/>
    <property type="match status" value="1"/>
</dbReference>
<dbReference type="HOGENOM" id="CLU_704310_0_0_1"/>
<dbReference type="PANTHER" id="PTHR38790">
    <property type="entry name" value="2EXR DOMAIN-CONTAINING PROTEIN-RELATED"/>
    <property type="match status" value="1"/>
</dbReference>
<accession>R0K5Y6</accession>
<dbReference type="RefSeq" id="XP_008023772.1">
    <property type="nucleotide sequence ID" value="XM_008025581.1"/>
</dbReference>
<dbReference type="AlphaFoldDB" id="R0K5Y6"/>
<keyword evidence="2" id="KW-1185">Reference proteome</keyword>
<dbReference type="Proteomes" id="UP000016935">
    <property type="component" value="Unassembled WGS sequence"/>
</dbReference>
<dbReference type="EMBL" id="KB908537">
    <property type="protein sequence ID" value="EOA88438.1"/>
    <property type="molecule type" value="Genomic_DNA"/>
</dbReference>
<evidence type="ECO:0000313" key="1">
    <source>
        <dbReference type="EMBL" id="EOA88438.1"/>
    </source>
</evidence>